<dbReference type="PANTHER" id="PTHR44998:SF1">
    <property type="entry name" value="UDP-N-ACETYLGLUCOSAMINE--PEPTIDE N-ACETYLGLUCOSAMINYLTRANSFERASE 110 KDA SUBUNIT"/>
    <property type="match status" value="1"/>
</dbReference>
<dbReference type="AlphaFoldDB" id="A0A7V5HMV4"/>
<dbReference type="InterPro" id="IPR019734">
    <property type="entry name" value="TPR_rpt"/>
</dbReference>
<evidence type="ECO:0000313" key="2">
    <source>
        <dbReference type="EMBL" id="HHF53179.1"/>
    </source>
</evidence>
<feature type="repeat" description="TPR" evidence="1">
    <location>
        <begin position="44"/>
        <end position="77"/>
    </location>
</feature>
<dbReference type="PANTHER" id="PTHR44998">
    <property type="match status" value="1"/>
</dbReference>
<accession>A0A7V5HMV4</accession>
<dbReference type="InterPro" id="IPR011990">
    <property type="entry name" value="TPR-like_helical_dom_sf"/>
</dbReference>
<proteinExistence type="predicted"/>
<dbReference type="SMART" id="SM00028">
    <property type="entry name" value="TPR"/>
    <property type="match status" value="3"/>
</dbReference>
<evidence type="ECO:0000256" key="1">
    <source>
        <dbReference type="PROSITE-ProRule" id="PRU00339"/>
    </source>
</evidence>
<feature type="repeat" description="TPR" evidence="1">
    <location>
        <begin position="112"/>
        <end position="145"/>
    </location>
</feature>
<keyword evidence="1" id="KW-0802">TPR repeat</keyword>
<comment type="caution">
    <text evidence="2">The sequence shown here is derived from an EMBL/GenBank/DDBJ whole genome shotgun (WGS) entry which is preliminary data.</text>
</comment>
<dbReference type="Gene3D" id="1.25.40.10">
    <property type="entry name" value="Tetratricopeptide repeat domain"/>
    <property type="match status" value="2"/>
</dbReference>
<dbReference type="GO" id="GO:0006493">
    <property type="term" value="P:protein O-linked glycosylation"/>
    <property type="evidence" value="ECO:0007669"/>
    <property type="project" value="TreeGrafter"/>
</dbReference>
<name>A0A7V5HMV4_UNCW3</name>
<dbReference type="PROSITE" id="PS50005">
    <property type="entry name" value="TPR"/>
    <property type="match status" value="3"/>
</dbReference>
<dbReference type="PROSITE" id="PS50293">
    <property type="entry name" value="TPR_REGION"/>
    <property type="match status" value="3"/>
</dbReference>
<dbReference type="Proteomes" id="UP000886050">
    <property type="component" value="Unassembled WGS sequence"/>
</dbReference>
<dbReference type="Pfam" id="PF13432">
    <property type="entry name" value="TPR_16"/>
    <property type="match status" value="1"/>
</dbReference>
<dbReference type="SUPFAM" id="SSF48452">
    <property type="entry name" value="TPR-like"/>
    <property type="match status" value="1"/>
</dbReference>
<feature type="repeat" description="TPR" evidence="1">
    <location>
        <begin position="78"/>
        <end position="111"/>
    </location>
</feature>
<reference evidence="2" key="1">
    <citation type="journal article" date="2020" name="mSystems">
        <title>Genome- and Community-Level Interaction Insights into Carbon Utilization and Element Cycling Functions of Hydrothermarchaeota in Hydrothermal Sediment.</title>
        <authorList>
            <person name="Zhou Z."/>
            <person name="Liu Y."/>
            <person name="Xu W."/>
            <person name="Pan J."/>
            <person name="Luo Z.H."/>
            <person name="Li M."/>
        </authorList>
    </citation>
    <scope>NUCLEOTIDE SEQUENCE [LARGE SCALE GENOMIC DNA]</scope>
    <source>
        <strain evidence="2">HyVt-96</strain>
    </source>
</reference>
<gene>
    <name evidence="2" type="ORF">ENL43_02305</name>
</gene>
<organism evidence="2">
    <name type="scientific">candidate division WOR-3 bacterium</name>
    <dbReference type="NCBI Taxonomy" id="2052148"/>
    <lineage>
        <taxon>Bacteria</taxon>
        <taxon>Bacteria division WOR-3</taxon>
    </lineage>
</organism>
<protein>
    <submittedName>
        <fullName evidence="2">Tetratricopeptide repeat protein</fullName>
    </submittedName>
</protein>
<dbReference type="GO" id="GO:0016757">
    <property type="term" value="F:glycosyltransferase activity"/>
    <property type="evidence" value="ECO:0007669"/>
    <property type="project" value="TreeGrafter"/>
</dbReference>
<sequence length="156" mass="17704">MKKSKSLRVRLDVILKDGESESKIMRESLSLNNLLSTENSINSTPKYNQIGLNYYNKGEYDKAIESFQKALHSEGESASVHYNLGLAYQAKGILDEAAREYKRSLELNPSDAEAHNNLGIIYYTLGKNDKAITEFREAVRINPDFELARKNLEKIS</sequence>
<dbReference type="EMBL" id="DRTX01000120">
    <property type="protein sequence ID" value="HHF53179.1"/>
    <property type="molecule type" value="Genomic_DNA"/>
</dbReference>
<dbReference type="Pfam" id="PF00515">
    <property type="entry name" value="TPR_1"/>
    <property type="match status" value="1"/>
</dbReference>